<evidence type="ECO:0000313" key="4">
    <source>
        <dbReference type="Proteomes" id="UP000007798"/>
    </source>
</evidence>
<organism evidence="3 4">
    <name type="scientific">Drosophila willistoni</name>
    <name type="common">Fruit fly</name>
    <dbReference type="NCBI Taxonomy" id="7260"/>
    <lineage>
        <taxon>Eukaryota</taxon>
        <taxon>Metazoa</taxon>
        <taxon>Ecdysozoa</taxon>
        <taxon>Arthropoda</taxon>
        <taxon>Hexapoda</taxon>
        <taxon>Insecta</taxon>
        <taxon>Pterygota</taxon>
        <taxon>Neoptera</taxon>
        <taxon>Endopterygota</taxon>
        <taxon>Diptera</taxon>
        <taxon>Brachycera</taxon>
        <taxon>Muscomorpha</taxon>
        <taxon>Ephydroidea</taxon>
        <taxon>Drosophilidae</taxon>
        <taxon>Drosophila</taxon>
        <taxon>Sophophora</taxon>
    </lineage>
</organism>
<evidence type="ECO:0000256" key="1">
    <source>
        <dbReference type="SAM" id="MobiDB-lite"/>
    </source>
</evidence>
<dbReference type="PhylomeDB" id="B4NGU0"/>
<evidence type="ECO:0000313" key="3">
    <source>
        <dbReference type="EMBL" id="EDW84437.1"/>
    </source>
</evidence>
<proteinExistence type="predicted"/>
<dbReference type="Gene3D" id="1.25.40.420">
    <property type="match status" value="1"/>
</dbReference>
<dbReference type="PANTHER" id="PTHR22667:SF0">
    <property type="entry name" value="AT01380P-RELATED"/>
    <property type="match status" value="1"/>
</dbReference>
<feature type="domain" description="BACK" evidence="2">
    <location>
        <begin position="226"/>
        <end position="328"/>
    </location>
</feature>
<keyword evidence="4" id="KW-1185">Reference proteome</keyword>
<dbReference type="InterPro" id="IPR011705">
    <property type="entry name" value="BACK"/>
</dbReference>
<dbReference type="PANTHER" id="PTHR22667">
    <property type="entry name" value="AT01380P-RELATED"/>
    <property type="match status" value="1"/>
</dbReference>
<dbReference type="KEGG" id="dwi:6650787"/>
<feature type="compositionally biased region" description="Basic and acidic residues" evidence="1">
    <location>
        <begin position="31"/>
        <end position="43"/>
    </location>
</feature>
<accession>B4NGU0</accession>
<dbReference type="Proteomes" id="UP000007798">
    <property type="component" value="Unassembled WGS sequence"/>
</dbReference>
<name>B4NGU0_DROWI</name>
<dbReference type="OrthoDB" id="6350321at2759"/>
<gene>
    <name evidence="3" type="primary">Dwil\GK14125</name>
    <name evidence="3" type="ORF">Dwil_GK14125</name>
</gene>
<dbReference type="HOGENOM" id="CLU_039974_0_0_1"/>
<dbReference type="CDD" id="cd14733">
    <property type="entry name" value="BACK"/>
    <property type="match status" value="1"/>
</dbReference>
<dbReference type="EMBL" id="CH964272">
    <property type="protein sequence ID" value="EDW84437.1"/>
    <property type="molecule type" value="Genomic_DNA"/>
</dbReference>
<dbReference type="OMA" id="YQHRFTA"/>
<dbReference type="eggNOG" id="ENOG502TB5F">
    <property type="taxonomic scope" value="Eukaryota"/>
</dbReference>
<dbReference type="Pfam" id="PF07707">
    <property type="entry name" value="BACK"/>
    <property type="match status" value="1"/>
</dbReference>
<sequence length="450" mass="52500">MSEKSDCISESETSEINFDCEDDSSTSSSAKSEHPTVLENRGTEMRTVKVLPASSDSVATETDAETRMWKTFTDAEFAETQDIQVPDLSLYSYCPYKPKRKIKIPNNPPKEKLREVVKDMIKENRGATSCVLIGEDFTIQCHPGLLRCHSRYFANRDWRVREFKFNAEEVPAKGFELAYKWMRFRELPPIGDVAPMLQVAKQLKIDLLERDCWKLLSQKNVREKVAMEVYMQARKLPLLNDLKAVMLSRLRTYFLALVGHNSFLDLTVDELVELISLDSIGVNSEIEVFLAVLRWLNHMPEQRQKHLRRTMAAVRFPYMPMFFLFRLKEGCNAANKVELFSANPMLLAFHMDPQTLQVLENAMTFIGVRQEHNEHGEFVEVCAEHKLKVQYPRRWIYHVGCPYHIYDLSYPYQHKFSLLDFNEFISSLQRKWMRVGAVNYFEERVIDIPP</sequence>
<reference evidence="3 4" key="1">
    <citation type="journal article" date="2007" name="Nature">
        <title>Evolution of genes and genomes on the Drosophila phylogeny.</title>
        <authorList>
            <consortium name="Drosophila 12 Genomes Consortium"/>
            <person name="Clark A.G."/>
            <person name="Eisen M.B."/>
            <person name="Smith D.R."/>
            <person name="Bergman C.M."/>
            <person name="Oliver B."/>
            <person name="Markow T.A."/>
            <person name="Kaufman T.C."/>
            <person name="Kellis M."/>
            <person name="Gelbart W."/>
            <person name="Iyer V.N."/>
            <person name="Pollard D.A."/>
            <person name="Sackton T.B."/>
            <person name="Larracuente A.M."/>
            <person name="Singh N.D."/>
            <person name="Abad J.P."/>
            <person name="Abt D.N."/>
            <person name="Adryan B."/>
            <person name="Aguade M."/>
            <person name="Akashi H."/>
            <person name="Anderson W.W."/>
            <person name="Aquadro C.F."/>
            <person name="Ardell D.H."/>
            <person name="Arguello R."/>
            <person name="Artieri C.G."/>
            <person name="Barbash D.A."/>
            <person name="Barker D."/>
            <person name="Barsanti P."/>
            <person name="Batterham P."/>
            <person name="Batzoglou S."/>
            <person name="Begun D."/>
            <person name="Bhutkar A."/>
            <person name="Blanco E."/>
            <person name="Bosak S.A."/>
            <person name="Bradley R.K."/>
            <person name="Brand A.D."/>
            <person name="Brent M.R."/>
            <person name="Brooks A.N."/>
            <person name="Brown R.H."/>
            <person name="Butlin R.K."/>
            <person name="Caggese C."/>
            <person name="Calvi B.R."/>
            <person name="Bernardo de Carvalho A."/>
            <person name="Caspi A."/>
            <person name="Castrezana S."/>
            <person name="Celniker S.E."/>
            <person name="Chang J.L."/>
            <person name="Chapple C."/>
            <person name="Chatterji S."/>
            <person name="Chinwalla A."/>
            <person name="Civetta A."/>
            <person name="Clifton S.W."/>
            <person name="Comeron J.M."/>
            <person name="Costello J.C."/>
            <person name="Coyne J.A."/>
            <person name="Daub J."/>
            <person name="David R.G."/>
            <person name="Delcher A.L."/>
            <person name="Delehaunty K."/>
            <person name="Do C.B."/>
            <person name="Ebling H."/>
            <person name="Edwards K."/>
            <person name="Eickbush T."/>
            <person name="Evans J.D."/>
            <person name="Filipski A."/>
            <person name="Findeiss S."/>
            <person name="Freyhult E."/>
            <person name="Fulton L."/>
            <person name="Fulton R."/>
            <person name="Garcia A.C."/>
            <person name="Gardiner A."/>
            <person name="Garfield D.A."/>
            <person name="Garvin B.E."/>
            <person name="Gibson G."/>
            <person name="Gilbert D."/>
            <person name="Gnerre S."/>
            <person name="Godfrey J."/>
            <person name="Good R."/>
            <person name="Gotea V."/>
            <person name="Gravely B."/>
            <person name="Greenberg A.J."/>
            <person name="Griffiths-Jones S."/>
            <person name="Gross S."/>
            <person name="Guigo R."/>
            <person name="Gustafson E.A."/>
            <person name="Haerty W."/>
            <person name="Hahn M.W."/>
            <person name="Halligan D.L."/>
            <person name="Halpern A.L."/>
            <person name="Halter G.M."/>
            <person name="Han M.V."/>
            <person name="Heger A."/>
            <person name="Hillier L."/>
            <person name="Hinrichs A.S."/>
            <person name="Holmes I."/>
            <person name="Hoskins R.A."/>
            <person name="Hubisz M.J."/>
            <person name="Hultmark D."/>
            <person name="Huntley M.A."/>
            <person name="Jaffe D.B."/>
            <person name="Jagadeeshan S."/>
            <person name="Jeck W.R."/>
            <person name="Johnson J."/>
            <person name="Jones C.D."/>
            <person name="Jordan W.C."/>
            <person name="Karpen G.H."/>
            <person name="Kataoka E."/>
            <person name="Keightley P.D."/>
            <person name="Kheradpour P."/>
            <person name="Kirkness E.F."/>
            <person name="Koerich L.B."/>
            <person name="Kristiansen K."/>
            <person name="Kudrna D."/>
            <person name="Kulathinal R.J."/>
            <person name="Kumar S."/>
            <person name="Kwok R."/>
            <person name="Lander E."/>
            <person name="Langley C.H."/>
            <person name="Lapoint R."/>
            <person name="Lazzaro B.P."/>
            <person name="Lee S.J."/>
            <person name="Levesque L."/>
            <person name="Li R."/>
            <person name="Lin C.F."/>
            <person name="Lin M.F."/>
            <person name="Lindblad-Toh K."/>
            <person name="Llopart A."/>
            <person name="Long M."/>
            <person name="Low L."/>
            <person name="Lozovsky E."/>
            <person name="Lu J."/>
            <person name="Luo M."/>
            <person name="Machado C.A."/>
            <person name="Makalowski W."/>
            <person name="Marzo M."/>
            <person name="Matsuda M."/>
            <person name="Matzkin L."/>
            <person name="McAllister B."/>
            <person name="McBride C.S."/>
            <person name="McKernan B."/>
            <person name="McKernan K."/>
            <person name="Mendez-Lago M."/>
            <person name="Minx P."/>
            <person name="Mollenhauer M.U."/>
            <person name="Montooth K."/>
            <person name="Mount S.M."/>
            <person name="Mu X."/>
            <person name="Myers E."/>
            <person name="Negre B."/>
            <person name="Newfeld S."/>
            <person name="Nielsen R."/>
            <person name="Noor M.A."/>
            <person name="O'Grady P."/>
            <person name="Pachter L."/>
            <person name="Papaceit M."/>
            <person name="Parisi M.J."/>
            <person name="Parisi M."/>
            <person name="Parts L."/>
            <person name="Pedersen J.S."/>
            <person name="Pesole G."/>
            <person name="Phillippy A.M."/>
            <person name="Ponting C.P."/>
            <person name="Pop M."/>
            <person name="Porcelli D."/>
            <person name="Powell J.R."/>
            <person name="Prohaska S."/>
            <person name="Pruitt K."/>
            <person name="Puig M."/>
            <person name="Quesneville H."/>
            <person name="Ram K.R."/>
            <person name="Rand D."/>
            <person name="Rasmussen M.D."/>
            <person name="Reed L.K."/>
            <person name="Reenan R."/>
            <person name="Reily A."/>
            <person name="Remington K.A."/>
            <person name="Rieger T.T."/>
            <person name="Ritchie M.G."/>
            <person name="Robin C."/>
            <person name="Rogers Y.H."/>
            <person name="Rohde C."/>
            <person name="Rozas J."/>
            <person name="Rubenfield M.J."/>
            <person name="Ruiz A."/>
            <person name="Russo S."/>
            <person name="Salzberg S.L."/>
            <person name="Sanchez-Gracia A."/>
            <person name="Saranga D.J."/>
            <person name="Sato H."/>
            <person name="Schaeffer S.W."/>
            <person name="Schatz M.C."/>
            <person name="Schlenke T."/>
            <person name="Schwartz R."/>
            <person name="Segarra C."/>
            <person name="Singh R.S."/>
            <person name="Sirot L."/>
            <person name="Sirota M."/>
            <person name="Sisneros N.B."/>
            <person name="Smith C.D."/>
            <person name="Smith T.F."/>
            <person name="Spieth J."/>
            <person name="Stage D.E."/>
            <person name="Stark A."/>
            <person name="Stephan W."/>
            <person name="Strausberg R.L."/>
            <person name="Strempel S."/>
            <person name="Sturgill D."/>
            <person name="Sutton G."/>
            <person name="Sutton G.G."/>
            <person name="Tao W."/>
            <person name="Teichmann S."/>
            <person name="Tobari Y.N."/>
            <person name="Tomimura Y."/>
            <person name="Tsolas J.M."/>
            <person name="Valente V.L."/>
            <person name="Venter E."/>
            <person name="Venter J.C."/>
            <person name="Vicario S."/>
            <person name="Vieira F.G."/>
            <person name="Vilella A.J."/>
            <person name="Villasante A."/>
            <person name="Walenz B."/>
            <person name="Wang J."/>
            <person name="Wasserman M."/>
            <person name="Watts T."/>
            <person name="Wilson D."/>
            <person name="Wilson R.K."/>
            <person name="Wing R.A."/>
            <person name="Wolfner M.F."/>
            <person name="Wong A."/>
            <person name="Wong G.K."/>
            <person name="Wu C.I."/>
            <person name="Wu G."/>
            <person name="Yamamoto D."/>
            <person name="Yang H.P."/>
            <person name="Yang S.P."/>
            <person name="Yorke J.A."/>
            <person name="Yoshida K."/>
            <person name="Zdobnov E."/>
            <person name="Zhang P."/>
            <person name="Zhang Y."/>
            <person name="Zimin A.V."/>
            <person name="Baldwin J."/>
            <person name="Abdouelleil A."/>
            <person name="Abdulkadir J."/>
            <person name="Abebe A."/>
            <person name="Abera B."/>
            <person name="Abreu J."/>
            <person name="Acer S.C."/>
            <person name="Aftuck L."/>
            <person name="Alexander A."/>
            <person name="An P."/>
            <person name="Anderson E."/>
            <person name="Anderson S."/>
            <person name="Arachi H."/>
            <person name="Azer M."/>
            <person name="Bachantsang P."/>
            <person name="Barry A."/>
            <person name="Bayul T."/>
            <person name="Berlin A."/>
            <person name="Bessette D."/>
            <person name="Bloom T."/>
            <person name="Blye J."/>
            <person name="Boguslavskiy L."/>
            <person name="Bonnet C."/>
            <person name="Boukhgalter B."/>
            <person name="Bourzgui I."/>
            <person name="Brown A."/>
            <person name="Cahill P."/>
            <person name="Channer S."/>
            <person name="Cheshatsang Y."/>
            <person name="Chuda L."/>
            <person name="Citroen M."/>
            <person name="Collymore A."/>
            <person name="Cooke P."/>
            <person name="Costello M."/>
            <person name="D'Aco K."/>
            <person name="Daza R."/>
            <person name="De Haan G."/>
            <person name="DeGray S."/>
            <person name="DeMaso C."/>
            <person name="Dhargay N."/>
            <person name="Dooley K."/>
            <person name="Dooley E."/>
            <person name="Doricent M."/>
            <person name="Dorje P."/>
            <person name="Dorjee K."/>
            <person name="Dupes A."/>
            <person name="Elong R."/>
            <person name="Falk J."/>
            <person name="Farina A."/>
            <person name="Faro S."/>
            <person name="Ferguson D."/>
            <person name="Fisher S."/>
            <person name="Foley C.D."/>
            <person name="Franke A."/>
            <person name="Friedrich D."/>
            <person name="Gadbois L."/>
            <person name="Gearin G."/>
            <person name="Gearin C.R."/>
            <person name="Giannoukos G."/>
            <person name="Goode T."/>
            <person name="Graham J."/>
            <person name="Grandbois E."/>
            <person name="Grewal S."/>
            <person name="Gyaltsen K."/>
            <person name="Hafez N."/>
            <person name="Hagos B."/>
            <person name="Hall J."/>
            <person name="Henson C."/>
            <person name="Hollinger A."/>
            <person name="Honan T."/>
            <person name="Huard M.D."/>
            <person name="Hughes L."/>
            <person name="Hurhula B."/>
            <person name="Husby M.E."/>
            <person name="Kamat A."/>
            <person name="Kanga B."/>
            <person name="Kashin S."/>
            <person name="Khazanovich D."/>
            <person name="Kisner P."/>
            <person name="Lance K."/>
            <person name="Lara M."/>
            <person name="Lee W."/>
            <person name="Lennon N."/>
            <person name="Letendre F."/>
            <person name="LeVine R."/>
            <person name="Lipovsky A."/>
            <person name="Liu X."/>
            <person name="Liu J."/>
            <person name="Liu S."/>
            <person name="Lokyitsang T."/>
            <person name="Lokyitsang Y."/>
            <person name="Lubonja R."/>
            <person name="Lui A."/>
            <person name="MacDonald P."/>
            <person name="Magnisalis V."/>
            <person name="Maru K."/>
            <person name="Matthews C."/>
            <person name="McCusker W."/>
            <person name="McDonough S."/>
            <person name="Mehta T."/>
            <person name="Meldrim J."/>
            <person name="Meneus L."/>
            <person name="Mihai O."/>
            <person name="Mihalev A."/>
            <person name="Mihova T."/>
            <person name="Mittelman R."/>
            <person name="Mlenga V."/>
            <person name="Montmayeur A."/>
            <person name="Mulrain L."/>
            <person name="Navidi A."/>
            <person name="Naylor J."/>
            <person name="Negash T."/>
            <person name="Nguyen T."/>
            <person name="Nguyen N."/>
            <person name="Nicol R."/>
            <person name="Norbu C."/>
            <person name="Norbu N."/>
            <person name="Novod N."/>
            <person name="O'Neill B."/>
            <person name="Osman S."/>
            <person name="Markiewicz E."/>
            <person name="Oyono O.L."/>
            <person name="Patti C."/>
            <person name="Phunkhang P."/>
            <person name="Pierre F."/>
            <person name="Priest M."/>
            <person name="Raghuraman S."/>
            <person name="Rege F."/>
            <person name="Reyes R."/>
            <person name="Rise C."/>
            <person name="Rogov P."/>
            <person name="Ross K."/>
            <person name="Ryan E."/>
            <person name="Settipalli S."/>
            <person name="Shea T."/>
            <person name="Sherpa N."/>
            <person name="Shi L."/>
            <person name="Shih D."/>
            <person name="Sparrow T."/>
            <person name="Spaulding J."/>
            <person name="Stalker J."/>
            <person name="Stange-Thomann N."/>
            <person name="Stavropoulos S."/>
            <person name="Stone C."/>
            <person name="Strader C."/>
            <person name="Tesfaye S."/>
            <person name="Thomson T."/>
            <person name="Thoulutsang Y."/>
            <person name="Thoulutsang D."/>
            <person name="Topham K."/>
            <person name="Topping I."/>
            <person name="Tsamla T."/>
            <person name="Vassiliev H."/>
            <person name="Vo A."/>
            <person name="Wangchuk T."/>
            <person name="Wangdi T."/>
            <person name="Weiand M."/>
            <person name="Wilkinson J."/>
            <person name="Wilson A."/>
            <person name="Yadav S."/>
            <person name="Young G."/>
            <person name="Yu Q."/>
            <person name="Zembek L."/>
            <person name="Zhong D."/>
            <person name="Zimmer A."/>
            <person name="Zwirko Z."/>
            <person name="Jaffe D.B."/>
            <person name="Alvarez P."/>
            <person name="Brockman W."/>
            <person name="Butler J."/>
            <person name="Chin C."/>
            <person name="Gnerre S."/>
            <person name="Grabherr M."/>
            <person name="Kleber M."/>
            <person name="Mauceli E."/>
            <person name="MacCallum I."/>
        </authorList>
    </citation>
    <scope>NUCLEOTIDE SEQUENCE [LARGE SCALE GENOMIC DNA]</scope>
    <source>
        <strain evidence="4">Tucson 14030-0811.24</strain>
    </source>
</reference>
<feature type="region of interest" description="Disordered" evidence="1">
    <location>
        <begin position="1"/>
        <end position="43"/>
    </location>
</feature>
<dbReference type="SMART" id="SM00875">
    <property type="entry name" value="BACK"/>
    <property type="match status" value="1"/>
</dbReference>
<dbReference type="STRING" id="7260.B4NGU0"/>
<dbReference type="InParanoid" id="B4NGU0"/>
<dbReference type="AlphaFoldDB" id="B4NGU0"/>
<protein>
    <recommendedName>
        <fullName evidence="2">BACK domain-containing protein</fullName>
    </recommendedName>
</protein>
<dbReference type="InterPro" id="IPR031750">
    <property type="entry name" value="DUF4734"/>
</dbReference>
<evidence type="ECO:0000259" key="2">
    <source>
        <dbReference type="SMART" id="SM00875"/>
    </source>
</evidence>
<dbReference type="Pfam" id="PF15881">
    <property type="entry name" value="DUF4734"/>
    <property type="match status" value="1"/>
</dbReference>